<evidence type="ECO:0000313" key="1">
    <source>
        <dbReference type="EMBL" id="JAD53593.1"/>
    </source>
</evidence>
<sequence length="64" mass="7456">MGRTTAGITASRPPARRQWVGGHGGHRRLWQHVWLSWRWHCDCEQIKSFLHGWKPLVSNGVRGR</sequence>
<dbReference type="EMBL" id="GBRH01244302">
    <property type="protein sequence ID" value="JAD53593.1"/>
    <property type="molecule type" value="Transcribed_RNA"/>
</dbReference>
<dbReference type="AlphaFoldDB" id="A0A0A9AUT5"/>
<protein>
    <submittedName>
        <fullName evidence="1">Uncharacterized protein</fullName>
    </submittedName>
</protein>
<organism evidence="1">
    <name type="scientific">Arundo donax</name>
    <name type="common">Giant reed</name>
    <name type="synonym">Donax arundinaceus</name>
    <dbReference type="NCBI Taxonomy" id="35708"/>
    <lineage>
        <taxon>Eukaryota</taxon>
        <taxon>Viridiplantae</taxon>
        <taxon>Streptophyta</taxon>
        <taxon>Embryophyta</taxon>
        <taxon>Tracheophyta</taxon>
        <taxon>Spermatophyta</taxon>
        <taxon>Magnoliopsida</taxon>
        <taxon>Liliopsida</taxon>
        <taxon>Poales</taxon>
        <taxon>Poaceae</taxon>
        <taxon>PACMAD clade</taxon>
        <taxon>Arundinoideae</taxon>
        <taxon>Arundineae</taxon>
        <taxon>Arundo</taxon>
    </lineage>
</organism>
<proteinExistence type="predicted"/>
<reference evidence="1" key="1">
    <citation type="submission" date="2014-09" db="EMBL/GenBank/DDBJ databases">
        <authorList>
            <person name="Magalhaes I.L.F."/>
            <person name="Oliveira U."/>
            <person name="Santos F.R."/>
            <person name="Vidigal T.H.D.A."/>
            <person name="Brescovit A.D."/>
            <person name="Santos A.J."/>
        </authorList>
    </citation>
    <scope>NUCLEOTIDE SEQUENCE</scope>
    <source>
        <tissue evidence="1">Shoot tissue taken approximately 20 cm above the soil surface</tissue>
    </source>
</reference>
<accession>A0A0A9AUT5</accession>
<name>A0A0A9AUT5_ARUDO</name>
<reference evidence="1" key="2">
    <citation type="journal article" date="2015" name="Data Brief">
        <title>Shoot transcriptome of the giant reed, Arundo donax.</title>
        <authorList>
            <person name="Barrero R.A."/>
            <person name="Guerrero F.D."/>
            <person name="Moolhuijzen P."/>
            <person name="Goolsby J.A."/>
            <person name="Tidwell J."/>
            <person name="Bellgard S.E."/>
            <person name="Bellgard M.I."/>
        </authorList>
    </citation>
    <scope>NUCLEOTIDE SEQUENCE</scope>
    <source>
        <tissue evidence="1">Shoot tissue taken approximately 20 cm above the soil surface</tissue>
    </source>
</reference>